<dbReference type="SUPFAM" id="SSF52540">
    <property type="entry name" value="P-loop containing nucleoside triphosphate hydrolases"/>
    <property type="match status" value="1"/>
</dbReference>
<organism evidence="5 6">
    <name type="scientific">Streptomyces monashensis</name>
    <dbReference type="NCBI Taxonomy" id="1678012"/>
    <lineage>
        <taxon>Bacteria</taxon>
        <taxon>Bacillati</taxon>
        <taxon>Actinomycetota</taxon>
        <taxon>Actinomycetes</taxon>
        <taxon>Kitasatosporales</taxon>
        <taxon>Streptomycetaceae</taxon>
        <taxon>Streptomyces</taxon>
    </lineage>
</organism>
<dbReference type="EMBL" id="MLYO01000045">
    <property type="protein sequence ID" value="OIK01226.1"/>
    <property type="molecule type" value="Genomic_DNA"/>
</dbReference>
<dbReference type="SUPFAM" id="SSF46894">
    <property type="entry name" value="C-terminal effector domain of the bipartite response regulators"/>
    <property type="match status" value="1"/>
</dbReference>
<keyword evidence="2" id="KW-0805">Transcription regulation</keyword>
<dbReference type="SUPFAM" id="SSF48452">
    <property type="entry name" value="TPR-like"/>
    <property type="match status" value="3"/>
</dbReference>
<reference evidence="5 6" key="1">
    <citation type="submission" date="2016-10" db="EMBL/GenBank/DDBJ databases">
        <title>Genome sequence of Streptomyces sp. MUSC 1.</title>
        <authorList>
            <person name="Lee L.-H."/>
            <person name="Ser H.-L."/>
            <person name="Law J.W.-F."/>
        </authorList>
    </citation>
    <scope>NUCLEOTIDE SEQUENCE [LARGE SCALE GENOMIC DNA]</scope>
    <source>
        <strain evidence="5 6">MUSC 1</strain>
    </source>
</reference>
<dbReference type="GO" id="GO:0000160">
    <property type="term" value="P:phosphorelay signal transduction system"/>
    <property type="evidence" value="ECO:0007669"/>
    <property type="project" value="UniProtKB-KW"/>
</dbReference>
<dbReference type="RefSeq" id="WP_071383420.1">
    <property type="nucleotide sequence ID" value="NZ_MLYO01000045.1"/>
</dbReference>
<dbReference type="GO" id="GO:0043531">
    <property type="term" value="F:ADP binding"/>
    <property type="evidence" value="ECO:0007669"/>
    <property type="project" value="InterPro"/>
</dbReference>
<dbReference type="SMART" id="SM00028">
    <property type="entry name" value="TPR"/>
    <property type="match status" value="7"/>
</dbReference>
<dbReference type="Proteomes" id="UP000179642">
    <property type="component" value="Unassembled WGS sequence"/>
</dbReference>
<dbReference type="InterPro" id="IPR051677">
    <property type="entry name" value="AfsR-DnrI-RedD_regulator"/>
</dbReference>
<dbReference type="AlphaFoldDB" id="A0A1S2Q6Q8"/>
<dbReference type="InterPro" id="IPR005158">
    <property type="entry name" value="BTAD"/>
</dbReference>
<sequence length="1018" mass="110392">MDSAAPSASGRPVVRFNILGSLEGWHGEHRLRLGSPTQERVLVTLLLEPGRMVPLPRLVAAAWDEAPPQTAGHQIRKSVAALRTHIPDGASMIVTDGAGYRAMLGEHQLDLHEFTQWARQARQAVAAGRAAEAVGHLRACLDLWRGPVMAGAGGTVITAASAALEERHMAVAEQYFELQLELGQSAELVGPLRELVIAHPLRETLRGRLMLALYRAGRQAEALEEFGRVRALLVEELGIDPGVELTRLYEAILRDSPEVAPRVPQSVADRAALLAPASYLQPSPSEPAPCTLPYDLPDFTGRESELARILEAGRAPAGGSTRIVGVDGMGGSGKSALAVHAAHLLAADYPDGQLFVDLRGFSPGEKAQEPSAVLHSLLRAVGIPDDRIPDDLERRTTLWRTVSAQRRLLLLLDNAADAAQVRPLLPAAEDCLAILTGRVRMLDLDGAEWLSLGLLSPDDSATLLTRTLGADRTTAEPEATARLAGLCGGLPLALRITTARLRNRPRWTVQYLVDRLADETRRLRELSAGERSVEATLRLSYQAMDADQRIAFRLLGLHPGSAIDVHSAAALLGTDVHDAEDTLENLLDAHLLEQHEAGLYGFHDLVRTYAMSVREAEDDEEGAVGRLVGYYTLATDQACDVLFPGRERFGEPPAGEVPELPRLDSDARALRWYDREHEALLAVVARAGAGTRPGPTALLARNLLFYLDMRGHYEQFRVVSRIAVDAARELADPMLLSVSLSNLAVAHWWLGDFPDGIATAQEGLALVSGKDRGSEASCLDVLGLLHGALGNFDAARTYLTQAIPLHRELGLDRMEAQALDNLGTVETWSGNYAEGVRYSARATELNRRVGARSNEIHSLTWLALAHLGTGEEERARACLAQALELCDESRKPGNVAFVLAHWARLCQRLGEARSAAEHAERALELISADSSVLRQAAVVNVVGLVQLRRGAPDRAMEMYRQAHQLASRLSYRIEIARALSGMAEAAHALGDEPAAQRHRHAAEALYDAMGVTEAARRL</sequence>
<protein>
    <submittedName>
        <fullName evidence="5">AfsR family transcriptional regulator</fullName>
    </submittedName>
</protein>
<dbReference type="Gene3D" id="3.40.50.300">
    <property type="entry name" value="P-loop containing nucleotide triphosphate hydrolases"/>
    <property type="match status" value="1"/>
</dbReference>
<dbReference type="Gene3D" id="1.10.10.10">
    <property type="entry name" value="Winged helix-like DNA-binding domain superfamily/Winged helix DNA-binding domain"/>
    <property type="match status" value="2"/>
</dbReference>
<dbReference type="GO" id="GO:0006355">
    <property type="term" value="P:regulation of DNA-templated transcription"/>
    <property type="evidence" value="ECO:0007669"/>
    <property type="project" value="InterPro"/>
</dbReference>
<dbReference type="CDD" id="cd15831">
    <property type="entry name" value="BTAD"/>
    <property type="match status" value="1"/>
</dbReference>
<dbReference type="InterPro" id="IPR019734">
    <property type="entry name" value="TPR_rpt"/>
</dbReference>
<dbReference type="Pfam" id="PF03704">
    <property type="entry name" value="BTAD"/>
    <property type="match status" value="1"/>
</dbReference>
<comment type="caution">
    <text evidence="5">The sequence shown here is derived from an EMBL/GenBank/DDBJ whole genome shotgun (WGS) entry which is preliminary data.</text>
</comment>
<gene>
    <name evidence="5" type="ORF">BIV23_26160</name>
</gene>
<dbReference type="Gene3D" id="1.25.40.10">
    <property type="entry name" value="Tetratricopeptide repeat domain"/>
    <property type="match status" value="3"/>
</dbReference>
<dbReference type="GO" id="GO:0003677">
    <property type="term" value="F:DNA binding"/>
    <property type="evidence" value="ECO:0007669"/>
    <property type="project" value="InterPro"/>
</dbReference>
<dbReference type="OrthoDB" id="581105at2"/>
<dbReference type="PANTHER" id="PTHR35807:SF1">
    <property type="entry name" value="TRANSCRIPTIONAL REGULATOR REDD"/>
    <property type="match status" value="1"/>
</dbReference>
<keyword evidence="6" id="KW-1185">Reference proteome</keyword>
<dbReference type="SMART" id="SM01043">
    <property type="entry name" value="BTAD"/>
    <property type="match status" value="1"/>
</dbReference>
<name>A0A1S2Q6Q8_9ACTN</name>
<evidence type="ECO:0000259" key="4">
    <source>
        <dbReference type="SMART" id="SM01043"/>
    </source>
</evidence>
<dbReference type="PRINTS" id="PR00364">
    <property type="entry name" value="DISEASERSIST"/>
</dbReference>
<accession>A0A1S2Q6Q8</accession>
<evidence type="ECO:0000313" key="5">
    <source>
        <dbReference type="EMBL" id="OIK01226.1"/>
    </source>
</evidence>
<dbReference type="InterPro" id="IPR036388">
    <property type="entry name" value="WH-like_DNA-bd_sf"/>
</dbReference>
<dbReference type="InterPro" id="IPR027417">
    <property type="entry name" value="P-loop_NTPase"/>
</dbReference>
<evidence type="ECO:0000256" key="3">
    <source>
        <dbReference type="ARBA" id="ARBA00023163"/>
    </source>
</evidence>
<keyword evidence="3" id="KW-0804">Transcription</keyword>
<proteinExistence type="predicted"/>
<dbReference type="InterPro" id="IPR011990">
    <property type="entry name" value="TPR-like_helical_dom_sf"/>
</dbReference>
<feature type="domain" description="Bacterial transcriptional activator" evidence="4">
    <location>
        <begin position="109"/>
        <end position="253"/>
    </location>
</feature>
<keyword evidence="1" id="KW-0902">Two-component regulatory system</keyword>
<dbReference type="InterPro" id="IPR016032">
    <property type="entry name" value="Sig_transdc_resp-reg_C-effctor"/>
</dbReference>
<evidence type="ECO:0000313" key="6">
    <source>
        <dbReference type="Proteomes" id="UP000179642"/>
    </source>
</evidence>
<dbReference type="PANTHER" id="PTHR35807">
    <property type="entry name" value="TRANSCRIPTIONAL REGULATOR REDD-RELATED"/>
    <property type="match status" value="1"/>
</dbReference>
<dbReference type="Pfam" id="PF13424">
    <property type="entry name" value="TPR_12"/>
    <property type="match status" value="2"/>
</dbReference>
<evidence type="ECO:0000256" key="2">
    <source>
        <dbReference type="ARBA" id="ARBA00023015"/>
    </source>
</evidence>
<evidence type="ECO:0000256" key="1">
    <source>
        <dbReference type="ARBA" id="ARBA00023012"/>
    </source>
</evidence>